<sequence>MSAFLGPIHHWLFNKISIHEELEKRLIELYKNKYGTEIDEIVNNSVKYYGEPLRNKPLEDQIDLTNIHQWLNTTIGKTETRLAYILAEVFRRHRGEAFKIALEEYTNQGRECGEKARNNAVVKTPSDIYQAINDYMLEGMPCDRVNFIIENSDDKLVWKTTECLHRNYWKEAGADIDKLYKLRFSWLSAFASGANQDFEYINKPGDNRDSLFIHEIVKKSSK</sequence>
<name>A0ABS1T8T3_9CLOT</name>
<gene>
    <name evidence="1" type="ORF">JK636_08230</name>
</gene>
<evidence type="ECO:0000313" key="2">
    <source>
        <dbReference type="Proteomes" id="UP000632377"/>
    </source>
</evidence>
<dbReference type="EMBL" id="JAESWC010000002">
    <property type="protein sequence ID" value="MBL4935744.1"/>
    <property type="molecule type" value="Genomic_DNA"/>
</dbReference>
<reference evidence="1 2" key="1">
    <citation type="submission" date="2021-01" db="EMBL/GenBank/DDBJ databases">
        <title>Genome public.</title>
        <authorList>
            <person name="Liu C."/>
            <person name="Sun Q."/>
        </authorList>
    </citation>
    <scope>NUCLEOTIDE SEQUENCE [LARGE SCALE GENOMIC DNA]</scope>
    <source>
        <strain evidence="1 2">YIM B02515</strain>
    </source>
</reference>
<protein>
    <submittedName>
        <fullName evidence="1">Uncharacterized protein</fullName>
    </submittedName>
</protein>
<evidence type="ECO:0000313" key="1">
    <source>
        <dbReference type="EMBL" id="MBL4935744.1"/>
    </source>
</evidence>
<proteinExistence type="predicted"/>
<comment type="caution">
    <text evidence="1">The sequence shown here is derived from an EMBL/GenBank/DDBJ whole genome shotgun (WGS) entry which is preliminary data.</text>
</comment>
<organism evidence="1 2">
    <name type="scientific">Clostridium rhizosphaerae</name>
    <dbReference type="NCBI Taxonomy" id="2803861"/>
    <lineage>
        <taxon>Bacteria</taxon>
        <taxon>Bacillati</taxon>
        <taxon>Bacillota</taxon>
        <taxon>Clostridia</taxon>
        <taxon>Eubacteriales</taxon>
        <taxon>Clostridiaceae</taxon>
        <taxon>Clostridium</taxon>
    </lineage>
</organism>
<dbReference type="RefSeq" id="WP_202748335.1">
    <property type="nucleotide sequence ID" value="NZ_JAESWC010000002.1"/>
</dbReference>
<accession>A0ABS1T8T3</accession>
<dbReference type="Proteomes" id="UP000632377">
    <property type="component" value="Unassembled WGS sequence"/>
</dbReference>
<keyword evidence="2" id="KW-1185">Reference proteome</keyword>